<dbReference type="Proteomes" id="UP000249218">
    <property type="component" value="Unassembled WGS sequence"/>
</dbReference>
<reference evidence="1 2" key="1">
    <citation type="journal article" date="2017" name="BMC Biol.">
        <title>Genomic innovations, transcriptional plasticity and gene loss underlying the evolution and divergence of two highly polyphagous and invasive Helicoverpa pest species.</title>
        <authorList>
            <person name="Pearce S.L."/>
            <person name="Clarke D.F."/>
            <person name="East P.D."/>
            <person name="Elfekih S."/>
            <person name="Gordon K.H."/>
            <person name="Jermiin L.S."/>
            <person name="McGaughran A."/>
            <person name="Oakeshott J.G."/>
            <person name="Papanikolaou A."/>
            <person name="Perera O.P."/>
            <person name="Rane R.V."/>
            <person name="Richards S."/>
            <person name="Tay W.T."/>
            <person name="Walsh T.K."/>
            <person name="Anderson A."/>
            <person name="Anderson C.J."/>
            <person name="Asgari S."/>
            <person name="Board P.G."/>
            <person name="Bretschneider A."/>
            <person name="Campbell P.M."/>
            <person name="Chertemps T."/>
            <person name="Christeller J.T."/>
            <person name="Coppin C.W."/>
            <person name="Downes S.J."/>
            <person name="Duan G."/>
            <person name="Farnsworth C.A."/>
            <person name="Good R.T."/>
            <person name="Han L.B."/>
            <person name="Han Y.C."/>
            <person name="Hatje K."/>
            <person name="Horne I."/>
            <person name="Huang Y.P."/>
            <person name="Hughes D.S."/>
            <person name="Jacquin-Joly E."/>
            <person name="James W."/>
            <person name="Jhangiani S."/>
            <person name="Kollmar M."/>
            <person name="Kuwar S.S."/>
            <person name="Li S."/>
            <person name="Liu N.Y."/>
            <person name="Maibeche M.T."/>
            <person name="Miller J.R."/>
            <person name="Montagne N."/>
            <person name="Perry T."/>
            <person name="Qu J."/>
            <person name="Song S.V."/>
            <person name="Sutton G.G."/>
            <person name="Vogel H."/>
            <person name="Walenz B.P."/>
            <person name="Xu W."/>
            <person name="Zhang H.J."/>
            <person name="Zou Z."/>
            <person name="Batterham P."/>
            <person name="Edwards O.R."/>
            <person name="Feyereisen R."/>
            <person name="Gibbs R.A."/>
            <person name="Heckel D.G."/>
            <person name="McGrath A."/>
            <person name="Robin C."/>
            <person name="Scherer S.E."/>
            <person name="Worley K.C."/>
            <person name="Wu Y.D."/>
        </authorList>
    </citation>
    <scope>NUCLEOTIDE SEQUENCE [LARGE SCALE GENOMIC DNA]</scope>
    <source>
        <strain evidence="1">Harm_GR_Male_#8</strain>
        <tissue evidence="1">Whole organism</tissue>
    </source>
</reference>
<organism evidence="1 2">
    <name type="scientific">Helicoverpa armigera</name>
    <name type="common">Cotton bollworm</name>
    <name type="synonym">Heliothis armigera</name>
    <dbReference type="NCBI Taxonomy" id="29058"/>
    <lineage>
        <taxon>Eukaryota</taxon>
        <taxon>Metazoa</taxon>
        <taxon>Ecdysozoa</taxon>
        <taxon>Arthropoda</taxon>
        <taxon>Hexapoda</taxon>
        <taxon>Insecta</taxon>
        <taxon>Pterygota</taxon>
        <taxon>Neoptera</taxon>
        <taxon>Endopterygota</taxon>
        <taxon>Lepidoptera</taxon>
        <taxon>Glossata</taxon>
        <taxon>Ditrysia</taxon>
        <taxon>Noctuoidea</taxon>
        <taxon>Noctuidae</taxon>
        <taxon>Heliothinae</taxon>
        <taxon>Helicoverpa</taxon>
    </lineage>
</organism>
<keyword evidence="2" id="KW-1185">Reference proteome</keyword>
<dbReference type="AlphaFoldDB" id="A0A2W1BMQ2"/>
<evidence type="ECO:0000313" key="1">
    <source>
        <dbReference type="EMBL" id="PZC75571.1"/>
    </source>
</evidence>
<sequence>MRLRVLTRYVRPQHAGGQGYPFEAGWLKNSSLESLRKVLLMTSRSSKVACSYDVGVTTVEGQNLAGLRDCSKELPRPCCMVRRNMMGLNQ</sequence>
<accession>A0A2W1BMQ2</accession>
<dbReference type="EMBL" id="KZ149992">
    <property type="protein sequence ID" value="PZC75571.1"/>
    <property type="molecule type" value="Genomic_DNA"/>
</dbReference>
<protein>
    <submittedName>
        <fullName evidence="1">Uncharacterized protein</fullName>
    </submittedName>
</protein>
<evidence type="ECO:0000313" key="2">
    <source>
        <dbReference type="Proteomes" id="UP000249218"/>
    </source>
</evidence>
<gene>
    <name evidence="1" type="primary">HaOG205998</name>
    <name evidence="1" type="ORF">B5X24_HaOG205998</name>
</gene>
<proteinExistence type="predicted"/>
<name>A0A2W1BMQ2_HELAM</name>